<feature type="transmembrane region" description="Helical" evidence="6">
    <location>
        <begin position="136"/>
        <end position="153"/>
    </location>
</feature>
<feature type="transmembrane region" description="Helical" evidence="6">
    <location>
        <begin position="208"/>
        <end position="229"/>
    </location>
</feature>
<evidence type="ECO:0000313" key="9">
    <source>
        <dbReference type="Proteomes" id="UP000199144"/>
    </source>
</evidence>
<dbReference type="Pfam" id="PF02690">
    <property type="entry name" value="Na_Pi_cotrans"/>
    <property type="match status" value="2"/>
</dbReference>
<evidence type="ECO:0000256" key="6">
    <source>
        <dbReference type="SAM" id="Phobius"/>
    </source>
</evidence>
<accession>A0A1I4SSY5</accession>
<feature type="transmembrane region" description="Helical" evidence="6">
    <location>
        <begin position="277"/>
        <end position="295"/>
    </location>
</feature>
<dbReference type="InterPro" id="IPR038078">
    <property type="entry name" value="PhoU-like_sf"/>
</dbReference>
<evidence type="ECO:0000256" key="5">
    <source>
        <dbReference type="ARBA" id="ARBA00023136"/>
    </source>
</evidence>
<dbReference type="GO" id="GO:0044341">
    <property type="term" value="P:sodium-dependent phosphate transport"/>
    <property type="evidence" value="ECO:0007669"/>
    <property type="project" value="InterPro"/>
</dbReference>
<keyword evidence="2" id="KW-1003">Cell membrane</keyword>
<dbReference type="AlphaFoldDB" id="A0A1I4SSY5"/>
<dbReference type="RefSeq" id="WP_093096491.1">
    <property type="nucleotide sequence ID" value="NZ_FOTQ01000012.1"/>
</dbReference>
<dbReference type="GO" id="GO:0005436">
    <property type="term" value="F:sodium:phosphate symporter activity"/>
    <property type="evidence" value="ECO:0007669"/>
    <property type="project" value="InterPro"/>
</dbReference>
<proteinExistence type="predicted"/>
<keyword evidence="5 6" id="KW-0472">Membrane</keyword>
<feature type="transmembrane region" description="Helical" evidence="6">
    <location>
        <begin position="108"/>
        <end position="124"/>
    </location>
</feature>
<evidence type="ECO:0000256" key="2">
    <source>
        <dbReference type="ARBA" id="ARBA00022475"/>
    </source>
</evidence>
<dbReference type="Proteomes" id="UP000199144">
    <property type="component" value="Unassembled WGS sequence"/>
</dbReference>
<dbReference type="PANTHER" id="PTHR10010:SF46">
    <property type="entry name" value="SODIUM-DEPENDENT PHOSPHATE TRANSPORT PROTEIN 2B"/>
    <property type="match status" value="1"/>
</dbReference>
<dbReference type="SUPFAM" id="SSF109755">
    <property type="entry name" value="PhoU-like"/>
    <property type="match status" value="1"/>
</dbReference>
<gene>
    <name evidence="8" type="ORF">SAMN04488042_11222</name>
</gene>
<evidence type="ECO:0000259" key="7">
    <source>
        <dbReference type="Pfam" id="PF01895"/>
    </source>
</evidence>
<dbReference type="OrthoDB" id="5778511at2"/>
<dbReference type="NCBIfam" id="NF037997">
    <property type="entry name" value="Na_Pi_symport"/>
    <property type="match status" value="1"/>
</dbReference>
<dbReference type="Gene3D" id="1.20.58.220">
    <property type="entry name" value="Phosphate transport system protein phou homolog 2, domain 2"/>
    <property type="match status" value="1"/>
</dbReference>
<dbReference type="STRING" id="254406.SAMN04488042_11222"/>
<feature type="transmembrane region" description="Helical" evidence="6">
    <location>
        <begin position="47"/>
        <end position="69"/>
    </location>
</feature>
<name>A0A1I4SSY5_9RHOB</name>
<evidence type="ECO:0000256" key="1">
    <source>
        <dbReference type="ARBA" id="ARBA00004651"/>
    </source>
</evidence>
<dbReference type="InterPro" id="IPR026022">
    <property type="entry name" value="PhoU_dom"/>
</dbReference>
<dbReference type="InterPro" id="IPR003841">
    <property type="entry name" value="Na/Pi_transpt"/>
</dbReference>
<dbReference type="PANTHER" id="PTHR10010">
    <property type="entry name" value="SOLUTE CARRIER FAMILY 34 SODIUM PHOSPHATE , MEMBER 2-RELATED"/>
    <property type="match status" value="1"/>
</dbReference>
<dbReference type="EMBL" id="FOTQ01000012">
    <property type="protein sequence ID" value="SFM67515.1"/>
    <property type="molecule type" value="Genomic_DNA"/>
</dbReference>
<sequence>MDIIRFLISLAGATMLLLFAVRMVRTGIERSFGASFQRLLTSNNSLVGAATVGIALAIVLQSSAAVALLATGFSAGGYMSFATALAVVLGGDLGSALVIQVLSFRLDWLVPVLLAFGGWMFVKVEQKRWRQLGRILMGVAFILISLRFLREAMDPIRDSAFLPAISNYLAQDYVTAFIVGAVLAFVMHSSVAAILMCVTLVQIGALPFAAGLSLVLGANFGSAFIPVWLSRGQPVSARRIPYANLGLRGSLASLALVILNTLFDPAMLIIASPAQSLIYAHIGFNLVLLVLALPVCRLLETPVRQLFPDPQTAQEHDPTKDVPGAALDPEAVDRPARAIACIKQELLRMTERVEGMFRPVLSIYEDTDPQSIAAVRARDLEVNDSLASIRDYVASIPRKTCSKAELKTIRGLMEYAIRLETAGDVVAKRLTAIAEERREAGARFSREGWSELIRIQESILANLRLAKNVLLSDDLESARLLMTEKTEVKRLEYTSRKRHLKRLQNGDRDSMQSSDMHLETIRAFREFNSHIAAVAYPILYRNGQLLETRLIEDMEPAES</sequence>
<comment type="subcellular location">
    <subcellularLocation>
        <location evidence="1">Cell membrane</location>
        <topology evidence="1">Multi-pass membrane protein</topology>
    </subcellularLocation>
</comment>
<dbReference type="Pfam" id="PF01895">
    <property type="entry name" value="PhoU"/>
    <property type="match status" value="1"/>
</dbReference>
<keyword evidence="3 6" id="KW-0812">Transmembrane</keyword>
<keyword evidence="9" id="KW-1185">Reference proteome</keyword>
<feature type="transmembrane region" description="Helical" evidence="6">
    <location>
        <begin position="173"/>
        <end position="201"/>
    </location>
</feature>
<evidence type="ECO:0000256" key="3">
    <source>
        <dbReference type="ARBA" id="ARBA00022692"/>
    </source>
</evidence>
<protein>
    <submittedName>
        <fullName evidence="8">Phosphate:Na+ symporter</fullName>
    </submittedName>
</protein>
<evidence type="ECO:0000256" key="4">
    <source>
        <dbReference type="ARBA" id="ARBA00022989"/>
    </source>
</evidence>
<keyword evidence="4 6" id="KW-1133">Transmembrane helix</keyword>
<feature type="domain" description="PhoU" evidence="7">
    <location>
        <begin position="346"/>
        <end position="425"/>
    </location>
</feature>
<evidence type="ECO:0000313" key="8">
    <source>
        <dbReference type="EMBL" id="SFM67515.1"/>
    </source>
</evidence>
<reference evidence="8 9" key="1">
    <citation type="submission" date="2016-10" db="EMBL/GenBank/DDBJ databases">
        <authorList>
            <person name="de Groot N.N."/>
        </authorList>
    </citation>
    <scope>NUCLEOTIDE SEQUENCE [LARGE SCALE GENOMIC DNA]</scope>
    <source>
        <strain evidence="8 9">DSM 15283</strain>
    </source>
</reference>
<dbReference type="GO" id="GO:0005886">
    <property type="term" value="C:plasma membrane"/>
    <property type="evidence" value="ECO:0007669"/>
    <property type="project" value="UniProtKB-SubCell"/>
</dbReference>
<feature type="transmembrane region" description="Helical" evidence="6">
    <location>
        <begin position="249"/>
        <end position="270"/>
    </location>
</feature>
<organism evidence="8 9">
    <name type="scientific">Shimia aestuarii</name>
    <dbReference type="NCBI Taxonomy" id="254406"/>
    <lineage>
        <taxon>Bacteria</taxon>
        <taxon>Pseudomonadati</taxon>
        <taxon>Pseudomonadota</taxon>
        <taxon>Alphaproteobacteria</taxon>
        <taxon>Rhodobacterales</taxon>
        <taxon>Roseobacteraceae</taxon>
    </lineage>
</organism>